<gene>
    <name evidence="2" type="ORF">GpartN1_g4025.t1</name>
</gene>
<name>A0A9C7UQR2_9RHOD</name>
<dbReference type="AlphaFoldDB" id="A0A9C7UQR2"/>
<evidence type="ECO:0000256" key="1">
    <source>
        <dbReference type="SAM" id="MobiDB-lite"/>
    </source>
</evidence>
<sequence length="169" mass="19934">MSSSEEELPETITFSESRQRFRNKLKEENESKRAQKKRSVKQLHTQQGTTHKPVPDEERKDSSLQVPETKIFHQAANAARSARTKTVYLQNKKSDRRVSRKRSKKRMDNVEIILLSENSKWAHEKSSNDNPEKFLKEHFYGDRLLRCSRKDANLTRSKHLCRPSPYFYG</sequence>
<dbReference type="OrthoDB" id="10410969at2759"/>
<feature type="region of interest" description="Disordered" evidence="1">
    <location>
        <begin position="1"/>
        <end position="68"/>
    </location>
</feature>
<organism evidence="2 3">
    <name type="scientific">Galdieria partita</name>
    <dbReference type="NCBI Taxonomy" id="83374"/>
    <lineage>
        <taxon>Eukaryota</taxon>
        <taxon>Rhodophyta</taxon>
        <taxon>Bangiophyceae</taxon>
        <taxon>Galdieriales</taxon>
        <taxon>Galdieriaceae</taxon>
        <taxon>Galdieria</taxon>
    </lineage>
</organism>
<reference evidence="2" key="1">
    <citation type="journal article" date="2022" name="Proc. Natl. Acad. Sci. U.S.A.">
        <title>Life cycle and functional genomics of the unicellular red alga Galdieria for elucidating algal and plant evolution and industrial use.</title>
        <authorList>
            <person name="Hirooka S."/>
            <person name="Itabashi T."/>
            <person name="Ichinose T.M."/>
            <person name="Onuma R."/>
            <person name="Fujiwara T."/>
            <person name="Yamashita S."/>
            <person name="Jong L.W."/>
            <person name="Tomita R."/>
            <person name="Iwane A.H."/>
            <person name="Miyagishima S.Y."/>
        </authorList>
    </citation>
    <scope>NUCLEOTIDE SEQUENCE</scope>
    <source>
        <strain evidence="2">NBRC 102759</strain>
    </source>
</reference>
<evidence type="ECO:0000313" key="2">
    <source>
        <dbReference type="EMBL" id="GJQ12234.1"/>
    </source>
</evidence>
<keyword evidence="3" id="KW-1185">Reference proteome</keyword>
<protein>
    <submittedName>
        <fullName evidence="2">Uncharacterized protein</fullName>
    </submittedName>
</protein>
<feature type="compositionally biased region" description="Basic and acidic residues" evidence="1">
    <location>
        <begin position="24"/>
        <end position="33"/>
    </location>
</feature>
<accession>A0A9C7UQR2</accession>
<evidence type="ECO:0000313" key="3">
    <source>
        <dbReference type="Proteomes" id="UP001061958"/>
    </source>
</evidence>
<reference evidence="2" key="2">
    <citation type="submission" date="2022-01" db="EMBL/GenBank/DDBJ databases">
        <authorList>
            <person name="Hirooka S."/>
            <person name="Miyagishima S.Y."/>
        </authorList>
    </citation>
    <scope>NUCLEOTIDE SEQUENCE</scope>
    <source>
        <strain evidence="2">NBRC 102759</strain>
    </source>
</reference>
<dbReference type="Proteomes" id="UP001061958">
    <property type="component" value="Unassembled WGS sequence"/>
</dbReference>
<proteinExistence type="predicted"/>
<comment type="caution">
    <text evidence="2">The sequence shown here is derived from an EMBL/GenBank/DDBJ whole genome shotgun (WGS) entry which is preliminary data.</text>
</comment>
<dbReference type="EMBL" id="BQMJ01000031">
    <property type="protein sequence ID" value="GJQ12234.1"/>
    <property type="molecule type" value="Genomic_DNA"/>
</dbReference>
<feature type="compositionally biased region" description="Basic and acidic residues" evidence="1">
    <location>
        <begin position="53"/>
        <end position="62"/>
    </location>
</feature>